<evidence type="ECO:0000256" key="1">
    <source>
        <dbReference type="SAM" id="SignalP"/>
    </source>
</evidence>
<dbReference type="Proteomes" id="UP000585836">
    <property type="component" value="Unassembled WGS sequence"/>
</dbReference>
<evidence type="ECO:0000313" key="3">
    <source>
        <dbReference type="Proteomes" id="UP000585836"/>
    </source>
</evidence>
<dbReference type="PROSITE" id="PS51257">
    <property type="entry name" value="PROKAR_LIPOPROTEIN"/>
    <property type="match status" value="1"/>
</dbReference>
<protein>
    <recommendedName>
        <fullName evidence="4">Lipoprotein</fullName>
    </recommendedName>
</protein>
<feature type="signal peptide" evidence="1">
    <location>
        <begin position="1"/>
        <end position="20"/>
    </location>
</feature>
<accession>A0A7W9UQJ3</accession>
<evidence type="ECO:0008006" key="4">
    <source>
        <dbReference type="Google" id="ProtNLM"/>
    </source>
</evidence>
<proteinExistence type="predicted"/>
<keyword evidence="3" id="KW-1185">Reference proteome</keyword>
<feature type="chain" id="PRO_5030642180" description="Lipoprotein" evidence="1">
    <location>
        <begin position="21"/>
        <end position="175"/>
    </location>
</feature>
<gene>
    <name evidence="2" type="ORF">FHS34_002955</name>
</gene>
<dbReference type="EMBL" id="JACHJK010000004">
    <property type="protein sequence ID" value="MBB5927497.1"/>
    <property type="molecule type" value="Genomic_DNA"/>
</dbReference>
<reference evidence="2 3" key="1">
    <citation type="submission" date="2020-08" db="EMBL/GenBank/DDBJ databases">
        <title>Genomic Encyclopedia of Type Strains, Phase III (KMG-III): the genomes of soil and plant-associated and newly described type strains.</title>
        <authorList>
            <person name="Whitman W."/>
        </authorList>
    </citation>
    <scope>NUCLEOTIDE SEQUENCE [LARGE SCALE GENOMIC DNA]</scope>
    <source>
        <strain evidence="2 3">CECT 3313</strain>
    </source>
</reference>
<evidence type="ECO:0000313" key="2">
    <source>
        <dbReference type="EMBL" id="MBB5927497.1"/>
    </source>
</evidence>
<dbReference type="RefSeq" id="WP_184965093.1">
    <property type="nucleotide sequence ID" value="NZ_BAAAWF010000077.1"/>
</dbReference>
<organism evidence="2 3">
    <name type="scientific">Streptomyces echinatus</name>
    <dbReference type="NCBI Taxonomy" id="67293"/>
    <lineage>
        <taxon>Bacteria</taxon>
        <taxon>Bacillati</taxon>
        <taxon>Actinomycetota</taxon>
        <taxon>Actinomycetes</taxon>
        <taxon>Kitasatosporales</taxon>
        <taxon>Streptomycetaceae</taxon>
        <taxon>Streptomyces</taxon>
    </lineage>
</organism>
<comment type="caution">
    <text evidence="2">The sequence shown here is derived from an EMBL/GenBank/DDBJ whole genome shotgun (WGS) entry which is preliminary data.</text>
</comment>
<name>A0A7W9UQJ3_9ACTN</name>
<sequence>MKIKPGVLAVAVLLVVTVLAGCGTTDEGSGVPFAGTRTSKDAADDLEGVSSGVRDLIGVRGKVPDSGATVTECSGRDPDKYFRILHPWSFYPASASGLDDAMQHLKERLPKQGWKIVEYGPDTSRNKNVVLTADNDGLKAGVHIIRMAKDDPPMLSVDVVSGCYQAPDGQEVDHF</sequence>
<dbReference type="AlphaFoldDB" id="A0A7W9UQJ3"/>
<keyword evidence="1" id="KW-0732">Signal</keyword>